<keyword evidence="4" id="KW-1185">Reference proteome</keyword>
<dbReference type="PANTHER" id="PTHR42663">
    <property type="entry name" value="HYDROLASE C777.06C-RELATED-RELATED"/>
    <property type="match status" value="1"/>
</dbReference>
<dbReference type="InterPro" id="IPR001279">
    <property type="entry name" value="Metallo-B-lactamas"/>
</dbReference>
<dbReference type="InterPro" id="IPR035682">
    <property type="entry name" value="PhnP_MBL"/>
</dbReference>
<dbReference type="AlphaFoldDB" id="A0A1Q8SUB5"/>
<feature type="domain" description="Metallo-beta-lactamase" evidence="2">
    <location>
        <begin position="36"/>
        <end position="214"/>
    </location>
</feature>
<dbReference type="GO" id="GO:0008081">
    <property type="term" value="F:phosphoric diester hydrolase activity"/>
    <property type="evidence" value="ECO:0007669"/>
    <property type="project" value="InterPro"/>
</dbReference>
<dbReference type="OrthoDB" id="9803916at2"/>
<dbReference type="SUPFAM" id="SSF56281">
    <property type="entry name" value="Metallo-hydrolase/oxidoreductase"/>
    <property type="match status" value="1"/>
</dbReference>
<evidence type="ECO:0000256" key="1">
    <source>
        <dbReference type="SAM" id="MobiDB-lite"/>
    </source>
</evidence>
<dbReference type="STRING" id="404433.BTW07_07010"/>
<protein>
    <submittedName>
        <fullName evidence="3">Phosphonate metabolism protein PhnP</fullName>
    </submittedName>
</protein>
<reference evidence="3 4" key="1">
    <citation type="submission" date="2016-12" db="EMBL/GenBank/DDBJ databases">
        <title>Draft genome sequences of strains Salinicola socius SMB35, Salinicola sp. MH3R3-1 and Chromohalobacter sp. SMB17 from the Verkhnekamsk potash mining region of Russia.</title>
        <authorList>
            <person name="Mavrodi D.V."/>
            <person name="Olsson B.E."/>
            <person name="Korsakova E.S."/>
            <person name="Pyankova A."/>
            <person name="Mavrodi O.V."/>
            <person name="Plotnikova E.G."/>
        </authorList>
    </citation>
    <scope>NUCLEOTIDE SEQUENCE [LARGE SCALE GENOMIC DNA]</scope>
    <source>
        <strain evidence="3 4">SMB35</strain>
    </source>
</reference>
<gene>
    <name evidence="3" type="ORF">BTW07_07010</name>
</gene>
<dbReference type="InterPro" id="IPR036866">
    <property type="entry name" value="RibonucZ/Hydroxyglut_hydro"/>
</dbReference>
<dbReference type="EMBL" id="MSDO01000007">
    <property type="protein sequence ID" value="OLO04962.1"/>
    <property type="molecule type" value="Genomic_DNA"/>
</dbReference>
<dbReference type="Pfam" id="PF12706">
    <property type="entry name" value="Lactamase_B_2"/>
    <property type="match status" value="1"/>
</dbReference>
<sequence length="267" mass="29683">MKLRFAGTGDSAQVPCFGCDCLACQRARLLSCHRREPCCGEIELDGELILIDAGRMDLAARCERQRPAAILLTHYHADHVQGLLHLRWGRGESIPVYGPKDPQGCADLHRNPGILDFQPGLKPFRTLQLGRLEVTPLPLNHSKPTLGYAIEDGVNRLAWLCDTVGLPGATERFLSEWRPHGVVVDATHPDSYHSPNPESDDSPHPESHTTPRNHNNVAMALEIIERIQPSRAWLTHISHELDADFMATSRILPEGVELASDNLQILF</sequence>
<dbReference type="Gene3D" id="3.60.15.10">
    <property type="entry name" value="Ribonuclease Z/Hydroxyacylglutathione hydrolase-like"/>
    <property type="match status" value="1"/>
</dbReference>
<evidence type="ECO:0000313" key="4">
    <source>
        <dbReference type="Proteomes" id="UP000186878"/>
    </source>
</evidence>
<dbReference type="GO" id="GO:0019700">
    <property type="term" value="P:organic phosphonate catabolic process"/>
    <property type="evidence" value="ECO:0007669"/>
    <property type="project" value="InterPro"/>
</dbReference>
<dbReference type="CDD" id="cd07736">
    <property type="entry name" value="PhnP-like_MBL-fold"/>
    <property type="match status" value="1"/>
</dbReference>
<comment type="caution">
    <text evidence="3">The sequence shown here is derived from an EMBL/GenBank/DDBJ whole genome shotgun (WGS) entry which is preliminary data.</text>
</comment>
<feature type="region of interest" description="Disordered" evidence="1">
    <location>
        <begin position="185"/>
        <end position="213"/>
    </location>
</feature>
<accession>A0A1Q8SUB5</accession>
<dbReference type="InterPro" id="IPR017693">
    <property type="entry name" value="Phosphonate_metab_PhnP"/>
</dbReference>
<dbReference type="Proteomes" id="UP000186878">
    <property type="component" value="Unassembled WGS sequence"/>
</dbReference>
<dbReference type="PANTHER" id="PTHR42663:SF6">
    <property type="entry name" value="HYDROLASE C777.06C-RELATED"/>
    <property type="match status" value="1"/>
</dbReference>
<proteinExistence type="predicted"/>
<evidence type="ECO:0000259" key="2">
    <source>
        <dbReference type="SMART" id="SM00849"/>
    </source>
</evidence>
<name>A0A1Q8SUB5_9GAMM</name>
<evidence type="ECO:0000313" key="3">
    <source>
        <dbReference type="EMBL" id="OLO04962.1"/>
    </source>
</evidence>
<dbReference type="SMART" id="SM00849">
    <property type="entry name" value="Lactamase_B"/>
    <property type="match status" value="1"/>
</dbReference>
<dbReference type="RefSeq" id="WP_075569451.1">
    <property type="nucleotide sequence ID" value="NZ_MSDO01000007.1"/>
</dbReference>
<dbReference type="NCBIfam" id="TIGR03307">
    <property type="entry name" value="PhnP"/>
    <property type="match status" value="1"/>
</dbReference>
<organism evidence="3 4">
    <name type="scientific">Salinicola socius</name>
    <dbReference type="NCBI Taxonomy" id="404433"/>
    <lineage>
        <taxon>Bacteria</taxon>
        <taxon>Pseudomonadati</taxon>
        <taxon>Pseudomonadota</taxon>
        <taxon>Gammaproteobacteria</taxon>
        <taxon>Oceanospirillales</taxon>
        <taxon>Halomonadaceae</taxon>
        <taxon>Salinicola</taxon>
    </lineage>
</organism>